<protein>
    <submittedName>
        <fullName evidence="2">Uncharacterized protein</fullName>
    </submittedName>
</protein>
<keyword evidence="1" id="KW-0812">Transmembrane</keyword>
<reference evidence="3" key="1">
    <citation type="submission" date="2012-06" db="EMBL/GenBank/DDBJ databases">
        <title>The complete genome of Flexibacter litoralis DSM 6794.</title>
        <authorList>
            <person name="Lucas S."/>
            <person name="Copeland A."/>
            <person name="Lapidus A."/>
            <person name="Glavina del Rio T."/>
            <person name="Dalin E."/>
            <person name="Tice H."/>
            <person name="Bruce D."/>
            <person name="Goodwin L."/>
            <person name="Pitluck S."/>
            <person name="Peters L."/>
            <person name="Ovchinnikova G."/>
            <person name="Lu M."/>
            <person name="Kyrpides N."/>
            <person name="Mavromatis K."/>
            <person name="Ivanova N."/>
            <person name="Brettin T."/>
            <person name="Detter J.C."/>
            <person name="Han C."/>
            <person name="Larimer F."/>
            <person name="Land M."/>
            <person name="Hauser L."/>
            <person name="Markowitz V."/>
            <person name="Cheng J.-F."/>
            <person name="Hugenholtz P."/>
            <person name="Woyke T."/>
            <person name="Wu D."/>
            <person name="Spring S."/>
            <person name="Lang E."/>
            <person name="Kopitz M."/>
            <person name="Brambilla E."/>
            <person name="Klenk H.-P."/>
            <person name="Eisen J.A."/>
        </authorList>
    </citation>
    <scope>NUCLEOTIDE SEQUENCE [LARGE SCALE GENOMIC DNA]</scope>
    <source>
        <strain evidence="3">ATCC 23117 / DSM 6794 / NBRC 15988 / NCIMB 1366 / Sio-4</strain>
    </source>
</reference>
<name>I4AGJ2_BERLS</name>
<keyword evidence="1" id="KW-0472">Membrane</keyword>
<keyword evidence="1" id="KW-1133">Transmembrane helix</keyword>
<dbReference type="HOGENOM" id="CLU_993066_0_0_10"/>
<dbReference type="eggNOG" id="COG0834">
    <property type="taxonomic scope" value="Bacteria"/>
</dbReference>
<feature type="transmembrane region" description="Helical" evidence="1">
    <location>
        <begin position="50"/>
        <end position="70"/>
    </location>
</feature>
<evidence type="ECO:0000256" key="1">
    <source>
        <dbReference type="SAM" id="Phobius"/>
    </source>
</evidence>
<dbReference type="KEGG" id="fli:Fleli_0613"/>
<evidence type="ECO:0000313" key="2">
    <source>
        <dbReference type="EMBL" id="AFM03077.1"/>
    </source>
</evidence>
<dbReference type="Proteomes" id="UP000006054">
    <property type="component" value="Chromosome"/>
</dbReference>
<dbReference type="STRING" id="880071.Fleli_0613"/>
<keyword evidence="3" id="KW-1185">Reference proteome</keyword>
<proteinExistence type="predicted"/>
<dbReference type="OrthoDB" id="980545at2"/>
<dbReference type="AlphaFoldDB" id="I4AGJ2"/>
<dbReference type="RefSeq" id="WP_014796537.1">
    <property type="nucleotide sequence ID" value="NC_018018.1"/>
</dbReference>
<evidence type="ECO:0000313" key="3">
    <source>
        <dbReference type="Proteomes" id="UP000006054"/>
    </source>
</evidence>
<organism evidence="2 3">
    <name type="scientific">Bernardetia litoralis (strain ATCC 23117 / DSM 6794 / NBRC 15988 / NCIMB 1366 / Fx l1 / Sio-4)</name>
    <name type="common">Flexibacter litoralis</name>
    <dbReference type="NCBI Taxonomy" id="880071"/>
    <lineage>
        <taxon>Bacteria</taxon>
        <taxon>Pseudomonadati</taxon>
        <taxon>Bacteroidota</taxon>
        <taxon>Cytophagia</taxon>
        <taxon>Cytophagales</taxon>
        <taxon>Bernardetiaceae</taxon>
        <taxon>Bernardetia</taxon>
    </lineage>
</organism>
<accession>I4AGJ2</accession>
<dbReference type="EMBL" id="CP003345">
    <property type="protein sequence ID" value="AFM03077.1"/>
    <property type="molecule type" value="Genomic_DNA"/>
</dbReference>
<sequence>MNQSIYNKYTPPTKVIALPQPTLQSILIDYFSELFSSNLNEKRVRNIKKLFFLLSFLGVFSILGISSAFAQDDFVEDPMENSAIWQKLTENPTDSTLWENYYGKAWSAMNKKEAEKVNSWKQELMLRKLASNDAVIGFVITDEIDEGFFIDEAAFREFEAQIQSAKASGQAATITFKDIQGLEAIIMPEWEGMESLKQNIAENFVILEDMYKDIFTEQGIDFQNYTAAHPDGKYSQIKWIEELDGKLRKAKEKQLSELKKKYNMN</sequence>
<gene>
    <name evidence="2" type="ordered locus">Fleli_0613</name>
</gene>